<organism evidence="1">
    <name type="scientific">marine sediment metagenome</name>
    <dbReference type="NCBI Taxonomy" id="412755"/>
    <lineage>
        <taxon>unclassified sequences</taxon>
        <taxon>metagenomes</taxon>
        <taxon>ecological metagenomes</taxon>
    </lineage>
</organism>
<accession>A0A0F9SJK5</accession>
<proteinExistence type="predicted"/>
<dbReference type="EMBL" id="LAZR01002484">
    <property type="protein sequence ID" value="KKN29488.1"/>
    <property type="molecule type" value="Genomic_DNA"/>
</dbReference>
<gene>
    <name evidence="1" type="ORF">LCGC14_0843520</name>
</gene>
<protein>
    <submittedName>
        <fullName evidence="1">Uncharacterized protein</fullName>
    </submittedName>
</protein>
<reference evidence="1" key="1">
    <citation type="journal article" date="2015" name="Nature">
        <title>Complex archaea that bridge the gap between prokaryotes and eukaryotes.</title>
        <authorList>
            <person name="Spang A."/>
            <person name="Saw J.H."/>
            <person name="Jorgensen S.L."/>
            <person name="Zaremba-Niedzwiedzka K."/>
            <person name="Martijn J."/>
            <person name="Lind A.E."/>
            <person name="van Eijk R."/>
            <person name="Schleper C."/>
            <person name="Guy L."/>
            <person name="Ettema T.J."/>
        </authorList>
    </citation>
    <scope>NUCLEOTIDE SEQUENCE</scope>
</reference>
<name>A0A0F9SJK5_9ZZZZ</name>
<evidence type="ECO:0000313" key="1">
    <source>
        <dbReference type="EMBL" id="KKN29488.1"/>
    </source>
</evidence>
<comment type="caution">
    <text evidence="1">The sequence shown here is derived from an EMBL/GenBank/DDBJ whole genome shotgun (WGS) entry which is preliminary data.</text>
</comment>
<sequence length="64" mass="7183">MTIGVEAVRSLLDKLENGSLSLLEINQPVRELDPLKGECEPSCRYFEPGNEIIIRLKVENKNGN</sequence>
<dbReference type="AlphaFoldDB" id="A0A0F9SJK5"/>